<dbReference type="Proteomes" id="UP001147746">
    <property type="component" value="Unassembled WGS sequence"/>
</dbReference>
<evidence type="ECO:0000313" key="3">
    <source>
        <dbReference type="EMBL" id="KAJ5308045.1"/>
    </source>
</evidence>
<organism evidence="3 4">
    <name type="scientific">Penicillium atrosanguineum</name>
    <dbReference type="NCBI Taxonomy" id="1132637"/>
    <lineage>
        <taxon>Eukaryota</taxon>
        <taxon>Fungi</taxon>
        <taxon>Dikarya</taxon>
        <taxon>Ascomycota</taxon>
        <taxon>Pezizomycotina</taxon>
        <taxon>Eurotiomycetes</taxon>
        <taxon>Eurotiomycetidae</taxon>
        <taxon>Eurotiales</taxon>
        <taxon>Aspergillaceae</taxon>
        <taxon>Penicillium</taxon>
    </lineage>
</organism>
<dbReference type="PANTHER" id="PTHR35896:SF3">
    <property type="entry name" value="MAJOR FACILITATOR SUPERFAMILY TRANSPORTER"/>
    <property type="match status" value="1"/>
</dbReference>
<keyword evidence="4" id="KW-1185">Reference proteome</keyword>
<feature type="compositionally biased region" description="Basic and acidic residues" evidence="1">
    <location>
        <begin position="20"/>
        <end position="29"/>
    </location>
</feature>
<protein>
    <submittedName>
        <fullName evidence="3">Uncharacterized protein</fullName>
    </submittedName>
</protein>
<dbReference type="PANTHER" id="PTHR35896">
    <property type="entry name" value="IG-LIKE DOMAIN-CONTAINING PROTEIN"/>
    <property type="match status" value="1"/>
</dbReference>
<reference evidence="3" key="1">
    <citation type="submission" date="2022-12" db="EMBL/GenBank/DDBJ databases">
        <authorList>
            <person name="Petersen C."/>
        </authorList>
    </citation>
    <scope>NUCLEOTIDE SEQUENCE</scope>
    <source>
        <strain evidence="3">IBT 21472</strain>
    </source>
</reference>
<keyword evidence="2" id="KW-1133">Transmembrane helix</keyword>
<accession>A0A9W9U2T5</accession>
<feature type="transmembrane region" description="Helical" evidence="2">
    <location>
        <begin position="74"/>
        <end position="94"/>
    </location>
</feature>
<proteinExistence type="predicted"/>
<dbReference type="EMBL" id="JAPZBO010000008">
    <property type="protein sequence ID" value="KAJ5308045.1"/>
    <property type="molecule type" value="Genomic_DNA"/>
</dbReference>
<dbReference type="AlphaFoldDB" id="A0A9W9U2T5"/>
<evidence type="ECO:0000313" key="4">
    <source>
        <dbReference type="Proteomes" id="UP001147746"/>
    </source>
</evidence>
<gene>
    <name evidence="3" type="ORF">N7476_008701</name>
</gene>
<keyword evidence="2" id="KW-0472">Membrane</keyword>
<evidence type="ECO:0000256" key="1">
    <source>
        <dbReference type="SAM" id="MobiDB-lite"/>
    </source>
</evidence>
<name>A0A9W9U2T5_9EURO</name>
<dbReference type="OrthoDB" id="3501153at2759"/>
<keyword evidence="2" id="KW-0812">Transmembrane</keyword>
<dbReference type="InterPro" id="IPR053008">
    <property type="entry name" value="Phomopsin_biosynth_assoc"/>
</dbReference>
<comment type="caution">
    <text evidence="3">The sequence shown here is derived from an EMBL/GenBank/DDBJ whole genome shotgun (WGS) entry which is preliminary data.</text>
</comment>
<sequence length="290" mass="32747">MEEASHPLMTGSDDPSNSSIDERDSRRLDSSLTWDSEGPDGCDRDREAEEKYLGTAISHRSTGSLILIFWRRCGVYLSMSAAAVCILVIVWTVVHCATRSSAHHDQKGVDPGDEPHRKPLVTTWPSEAIANGCIFDVIVYCWIPPACYEPDLAADVVSETSRYAPFHKAGHFDWYGDADGLELVAQDPVVLRERAEIWATHEWHQTHCLYFWRLLGRAVSRSYQDGWEGAYVLSQAIVFPHTLHCNDMLADQEKDGNDLIRTLRVYGTCIRLDEKPDPYLEHGTFPVNPE</sequence>
<reference evidence="3" key="2">
    <citation type="journal article" date="2023" name="IMA Fungus">
        <title>Comparative genomic study of the Penicillium genus elucidates a diverse pangenome and 15 lateral gene transfer events.</title>
        <authorList>
            <person name="Petersen C."/>
            <person name="Sorensen T."/>
            <person name="Nielsen M.R."/>
            <person name="Sondergaard T.E."/>
            <person name="Sorensen J.L."/>
            <person name="Fitzpatrick D.A."/>
            <person name="Frisvad J.C."/>
            <person name="Nielsen K.L."/>
        </authorList>
    </citation>
    <scope>NUCLEOTIDE SEQUENCE</scope>
    <source>
        <strain evidence="3">IBT 21472</strain>
    </source>
</reference>
<evidence type="ECO:0000256" key="2">
    <source>
        <dbReference type="SAM" id="Phobius"/>
    </source>
</evidence>
<feature type="region of interest" description="Disordered" evidence="1">
    <location>
        <begin position="1"/>
        <end position="45"/>
    </location>
</feature>